<evidence type="ECO:0008006" key="10">
    <source>
        <dbReference type="Google" id="ProtNLM"/>
    </source>
</evidence>
<feature type="compositionally biased region" description="Polar residues" evidence="4">
    <location>
        <begin position="242"/>
        <end position="257"/>
    </location>
</feature>
<feature type="region of interest" description="Disordered" evidence="4">
    <location>
        <begin position="44"/>
        <end position="104"/>
    </location>
</feature>
<dbReference type="GO" id="GO:0005829">
    <property type="term" value="C:cytosol"/>
    <property type="evidence" value="ECO:0007669"/>
    <property type="project" value="TreeGrafter"/>
</dbReference>
<dbReference type="PROSITE" id="PS50890">
    <property type="entry name" value="PUA"/>
    <property type="match status" value="1"/>
</dbReference>
<dbReference type="InterPro" id="IPR003103">
    <property type="entry name" value="BAG_domain"/>
</dbReference>
<comment type="similarity">
    <text evidence="1">Belongs to the peptidase C48 family.</text>
</comment>
<sequence>MSFILELDKIEHENDKRVRESRKNAVKEIQNYLRILDEKWQNILKPTKSNTPSQQASNEPVSDDDAIPSPQNNNTPVSVENALKVGPVDKPPKDSRSKQTSFKDTINYSKLKNISEVISKAREKSQKIGKIRGDCQVKEYRTLTEHFMSFILELDKIEHENDKRVRESRKNAVKEIQNYLRILDEKWQNILKPSKSNTPSQQASNEPVSDDDAIPSPQNNNTPVSVENALKVGPVDKPPKHTYQSQSDAEQGESLSQNKRNSTTTKRKKTHESETINSKKFTSSRSNDSRSECYTEVKKSHSSSFHSGIANCSSDDDERLCPLDSNSFENILHYKIPPRYFTSDLPSHSSFYLNSVDFSYLQSVKCGRLYKKGKWQHIFIKGMKESNKYCVFIFERHQISSAKCRAKKQNTPFFKASAHCKFHDCTVKADLKMWEEGKVDVYYTGEIKHNIHHEHARPIRGKQREDLKETLKYGPKPLKRFLDCMKEKTSEDIVSGNCDNVGKDPQIFRQISHESRKTGRKDYDSINSLRIAVEEEKASKIHFIQKISILPFYILYWSEEGLYLYHKLAPKDVLFWDATGSVVRKNENGKRMLYYELSVRHPVKGKMGLPVSAMLTEDNSLPSVQDWIARFRHAEKRQFGHGNVSQPKLIISDESWVFILAALKEFNSETLSMYLDRAWRIFNGDEDNDMQKTNVHLCASHFMNKVRRFCRDNYRRHASLGLYMISLLLNCKTISEAEEILHDIIITLHCKEINENNQIFINRLFSKINKFDTRNINSETELNREIRNDHDYTSRRPGFYSEEDFISFAVSSSFKQWGESMLEQQKKTLNNITGERNTYHSEIFLNQIITRYLPIFPLWGSFMLQCDDNNVVNSKFNFGNLPRTQSTIENRFRILKYISLAGKKNSRVDDFSHDLKEHTIEIQRMAAKTTLKSIGKIKRKRKSTKTVEEQWNKKTLPNENLAQNVGMFQQPPQKKMKMTDFAKCSPSPEPSISPRTSDVNSERIKEKSFSRKRGNLKRKLFFSKSKNTPSKESAEMDECNSPSKKSMPNKREFTSRSNEQHNLPEFEWNICPMPNLGSTCWFNATIQAVAASKFKISILDNLENRTLNVDKDATFDMKEAIVNILEFIENNKASHHPVPTEMIKHALSKISHLEGDQLTSDTNRQQDANEFYTTAFASLAHDIGEKIVIDQTLTCIDCGETNSIQETHIQSLSLDIPNYMNMKSSTQLLLKNYFEHALRERCSSCKGILYLRQKLTHLPNNLVLCLKRVDIDERTNRLFKNEKPVIPDEVVDLAPYANNLSHTKYRLRSIVCHHGRSYNSGHYTCFLLGQSKNVLKVDDSFSSNVTLKEAERPCYILFYDRIEPSLPVYHREILKGLFSTKAMKMAIDARLSKYNGLHEISDNDLQWCLAVNSRFDIAQTPSDFLSQLIDHILVHQSRLKDAKYFNTVVEEVTECTNCELKSVKTQINEYLIHTKSLTSTQLSQNFKDSTNTCNLCNGTSTTRRFISLLPFTMILCTSDAKALQSLNSVEKIDLEDKIQTALPLISQEYKMSSLLIEGEKSLTYVRKNQKFCYQDDDGNVSEFSSEKITNPSRLICFFDMKTKCAVVPPLTRQKTVHLPVMSLPCNSRLEFSDFRERHQKKYKISVNDIKQLSKPSEWLSSDQINCYMELVEMSSSALIHAVDACWFSQRILPRGNENKIDWSLFNLENKRISWLDCSKVIIPINIRNIHWILLLVDISSTTIYYCDSQGNFTEIVLFQLIRYLMYECLLNTGRKLDISTWKLNLYCEDPYFPRQTDGSSCGIYVCEMAKAIVFDKKIGVDAKAPDMRQQVARELMTGVLEY</sequence>
<dbReference type="Gene3D" id="1.20.58.120">
    <property type="entry name" value="BAG domain"/>
    <property type="match status" value="2"/>
</dbReference>
<evidence type="ECO:0000259" key="5">
    <source>
        <dbReference type="PROSITE" id="PS50235"/>
    </source>
</evidence>
<feature type="compositionally biased region" description="Polar residues" evidence="4">
    <location>
        <begin position="194"/>
        <end position="207"/>
    </location>
</feature>
<dbReference type="GO" id="GO:0006508">
    <property type="term" value="P:proteolysis"/>
    <property type="evidence" value="ECO:0007669"/>
    <property type="project" value="UniProtKB-KW"/>
</dbReference>
<feature type="domain" description="Ubiquitin-like protease family profile" evidence="6">
    <location>
        <begin position="1642"/>
        <end position="1812"/>
    </location>
</feature>
<dbReference type="Pfam" id="PF00443">
    <property type="entry name" value="UCH"/>
    <property type="match status" value="1"/>
</dbReference>
<name>A0AA89BYL4_PINIB</name>
<dbReference type="InterPro" id="IPR028889">
    <property type="entry name" value="USP"/>
</dbReference>
<dbReference type="GO" id="GO:0016579">
    <property type="term" value="P:protein deubiquitination"/>
    <property type="evidence" value="ECO:0007669"/>
    <property type="project" value="InterPro"/>
</dbReference>
<evidence type="ECO:0000313" key="8">
    <source>
        <dbReference type="EMBL" id="KAK3092502.1"/>
    </source>
</evidence>
<protein>
    <recommendedName>
        <fullName evidence="10">Ubiquitinyl hydrolase 1</fullName>
    </recommendedName>
</protein>
<evidence type="ECO:0000259" key="7">
    <source>
        <dbReference type="PROSITE" id="PS51035"/>
    </source>
</evidence>
<reference evidence="8" key="1">
    <citation type="submission" date="2019-08" db="EMBL/GenBank/DDBJ databases">
        <title>The improved chromosome-level genome for the pearl oyster Pinctada fucata martensii using PacBio sequencing and Hi-C.</title>
        <authorList>
            <person name="Zheng Z."/>
        </authorList>
    </citation>
    <scope>NUCLEOTIDE SEQUENCE</scope>
    <source>
        <strain evidence="8">ZZ-2019</strain>
        <tissue evidence="8">Adductor muscle</tissue>
    </source>
</reference>
<dbReference type="InterPro" id="IPR003653">
    <property type="entry name" value="Peptidase_C48_C"/>
</dbReference>
<dbReference type="InterPro" id="IPR036533">
    <property type="entry name" value="BAG_dom_sf"/>
</dbReference>
<dbReference type="GO" id="GO:0051087">
    <property type="term" value="F:protein-folding chaperone binding"/>
    <property type="evidence" value="ECO:0007669"/>
    <property type="project" value="InterPro"/>
</dbReference>
<proteinExistence type="inferred from homology"/>
<dbReference type="SUPFAM" id="SSF54001">
    <property type="entry name" value="Cysteine proteinases"/>
    <property type="match status" value="2"/>
</dbReference>
<feature type="domain" description="BAG" evidence="7">
    <location>
        <begin position="110"/>
        <end position="187"/>
    </location>
</feature>
<feature type="domain" description="BAG" evidence="7">
    <location>
        <begin position="4"/>
        <end position="40"/>
    </location>
</feature>
<dbReference type="GO" id="GO:0005634">
    <property type="term" value="C:nucleus"/>
    <property type="evidence" value="ECO:0007669"/>
    <property type="project" value="TreeGrafter"/>
</dbReference>
<feature type="region of interest" description="Disordered" evidence="4">
    <location>
        <begin position="192"/>
        <end position="290"/>
    </location>
</feature>
<dbReference type="InterPro" id="IPR001394">
    <property type="entry name" value="Peptidase_C19_UCH"/>
</dbReference>
<dbReference type="EMBL" id="VSWD01000009">
    <property type="protein sequence ID" value="KAK3092502.1"/>
    <property type="molecule type" value="Genomic_DNA"/>
</dbReference>
<feature type="compositionally biased region" description="Basic residues" evidence="4">
    <location>
        <begin position="1010"/>
        <end position="1021"/>
    </location>
</feature>
<feature type="compositionally biased region" description="Basic and acidic residues" evidence="4">
    <location>
        <begin position="1000"/>
        <end position="1009"/>
    </location>
</feature>
<feature type="compositionally biased region" description="Basic and acidic residues" evidence="4">
    <location>
        <begin position="1049"/>
        <end position="1058"/>
    </location>
</feature>
<dbReference type="Pfam" id="PF02902">
    <property type="entry name" value="Peptidase_C48"/>
    <property type="match status" value="1"/>
</dbReference>
<dbReference type="PROSITE" id="PS50600">
    <property type="entry name" value="ULP_PROTEASE"/>
    <property type="match status" value="1"/>
</dbReference>
<dbReference type="SUPFAM" id="SSF63491">
    <property type="entry name" value="BAG domain"/>
    <property type="match status" value="2"/>
</dbReference>
<keyword evidence="9" id="KW-1185">Reference proteome</keyword>
<evidence type="ECO:0000256" key="4">
    <source>
        <dbReference type="SAM" id="MobiDB-lite"/>
    </source>
</evidence>
<dbReference type="PROSITE" id="PS00973">
    <property type="entry name" value="USP_2"/>
    <property type="match status" value="1"/>
</dbReference>
<dbReference type="InterPro" id="IPR038765">
    <property type="entry name" value="Papain-like_cys_pep_sf"/>
</dbReference>
<evidence type="ECO:0000313" key="9">
    <source>
        <dbReference type="Proteomes" id="UP001186944"/>
    </source>
</evidence>
<comment type="caution">
    <text evidence="8">The sequence shown here is derived from an EMBL/GenBank/DDBJ whole genome shotgun (WGS) entry which is preliminary data.</text>
</comment>
<dbReference type="PANTHER" id="PTHR24006">
    <property type="entry name" value="UBIQUITIN CARBOXYL-TERMINAL HYDROLASE"/>
    <property type="match status" value="1"/>
</dbReference>
<feature type="compositionally biased region" description="Polar residues" evidence="4">
    <location>
        <begin position="216"/>
        <end position="225"/>
    </location>
</feature>
<dbReference type="SMART" id="SM00264">
    <property type="entry name" value="BAG"/>
    <property type="match status" value="1"/>
</dbReference>
<feature type="domain" description="USP" evidence="5">
    <location>
        <begin position="1071"/>
        <end position="1362"/>
    </location>
</feature>
<dbReference type="Gene3D" id="3.90.70.10">
    <property type="entry name" value="Cysteine proteinases"/>
    <property type="match status" value="1"/>
</dbReference>
<evidence type="ECO:0000259" key="6">
    <source>
        <dbReference type="PROSITE" id="PS50600"/>
    </source>
</evidence>
<dbReference type="InterPro" id="IPR018200">
    <property type="entry name" value="USP_CS"/>
</dbReference>
<dbReference type="GO" id="GO:0004843">
    <property type="term" value="F:cysteine-type deubiquitinase activity"/>
    <property type="evidence" value="ECO:0007669"/>
    <property type="project" value="InterPro"/>
</dbReference>
<feature type="compositionally biased region" description="Polar residues" evidence="4">
    <location>
        <begin position="275"/>
        <end position="286"/>
    </location>
</feature>
<dbReference type="Gene3D" id="3.40.395.10">
    <property type="entry name" value="Adenoviral Proteinase, Chain A"/>
    <property type="match status" value="1"/>
</dbReference>
<evidence type="ECO:0000256" key="3">
    <source>
        <dbReference type="ARBA" id="ARBA00022801"/>
    </source>
</evidence>
<feature type="region of interest" description="Disordered" evidence="4">
    <location>
        <begin position="980"/>
        <end position="1058"/>
    </location>
</feature>
<dbReference type="CDD" id="cd02257">
    <property type="entry name" value="Peptidase_C19"/>
    <property type="match status" value="1"/>
</dbReference>
<dbReference type="Proteomes" id="UP001186944">
    <property type="component" value="Unassembled WGS sequence"/>
</dbReference>
<organism evidence="8 9">
    <name type="scientific">Pinctada imbricata</name>
    <name type="common">Atlantic pearl-oyster</name>
    <name type="synonym">Pinctada martensii</name>
    <dbReference type="NCBI Taxonomy" id="66713"/>
    <lineage>
        <taxon>Eukaryota</taxon>
        <taxon>Metazoa</taxon>
        <taxon>Spiralia</taxon>
        <taxon>Lophotrochozoa</taxon>
        <taxon>Mollusca</taxon>
        <taxon>Bivalvia</taxon>
        <taxon>Autobranchia</taxon>
        <taxon>Pteriomorphia</taxon>
        <taxon>Pterioida</taxon>
        <taxon>Pterioidea</taxon>
        <taxon>Pteriidae</taxon>
        <taxon>Pinctada</taxon>
    </lineage>
</organism>
<feature type="compositionally biased region" description="Polar residues" evidence="4">
    <location>
        <begin position="47"/>
        <end position="60"/>
    </location>
</feature>
<dbReference type="Pfam" id="PF02179">
    <property type="entry name" value="BAG"/>
    <property type="match status" value="2"/>
</dbReference>
<dbReference type="InterPro" id="IPR050164">
    <property type="entry name" value="Peptidase_C19"/>
</dbReference>
<accession>A0AA89BYL4</accession>
<evidence type="ECO:0000256" key="1">
    <source>
        <dbReference type="ARBA" id="ARBA00005234"/>
    </source>
</evidence>
<dbReference type="PROSITE" id="PS51035">
    <property type="entry name" value="BAG"/>
    <property type="match status" value="2"/>
</dbReference>
<keyword evidence="3" id="KW-0378">Hydrolase</keyword>
<feature type="compositionally biased region" description="Polar residues" evidence="4">
    <location>
        <begin position="69"/>
        <end position="78"/>
    </location>
</feature>
<gene>
    <name evidence="8" type="ORF">FSP39_003739</name>
</gene>
<dbReference type="PROSITE" id="PS50235">
    <property type="entry name" value="USP_3"/>
    <property type="match status" value="1"/>
</dbReference>
<keyword evidence="2" id="KW-0645">Protease</keyword>
<evidence type="ECO:0000256" key="2">
    <source>
        <dbReference type="ARBA" id="ARBA00022670"/>
    </source>
</evidence>